<evidence type="ECO:0000256" key="4">
    <source>
        <dbReference type="ARBA" id="ARBA00022525"/>
    </source>
</evidence>
<evidence type="ECO:0000256" key="8">
    <source>
        <dbReference type="ARBA" id="ARBA00023180"/>
    </source>
</evidence>
<evidence type="ECO:0000313" key="10">
    <source>
        <dbReference type="EMBL" id="KZS14937.1"/>
    </source>
</evidence>
<evidence type="ECO:0000259" key="9">
    <source>
        <dbReference type="Pfam" id="PF08212"/>
    </source>
</evidence>
<evidence type="ECO:0000256" key="5">
    <source>
        <dbReference type="ARBA" id="ARBA00022729"/>
    </source>
</evidence>
<dbReference type="EMBL" id="LRGB01000930">
    <property type="protein sequence ID" value="KZS14937.1"/>
    <property type="molecule type" value="Genomic_DNA"/>
</dbReference>
<dbReference type="InterPro" id="IPR012674">
    <property type="entry name" value="Calycin"/>
</dbReference>
<dbReference type="GO" id="GO:0006629">
    <property type="term" value="P:lipid metabolic process"/>
    <property type="evidence" value="ECO:0007669"/>
    <property type="project" value="TreeGrafter"/>
</dbReference>
<keyword evidence="6" id="KW-0446">Lipid-binding</keyword>
<dbReference type="SUPFAM" id="SSF50814">
    <property type="entry name" value="Lipocalins"/>
    <property type="match status" value="1"/>
</dbReference>
<evidence type="ECO:0000256" key="1">
    <source>
        <dbReference type="ARBA" id="ARBA00004613"/>
    </source>
</evidence>
<dbReference type="AlphaFoldDB" id="A0A164Y6M8"/>
<reference evidence="10 11" key="1">
    <citation type="submission" date="2016-03" db="EMBL/GenBank/DDBJ databases">
        <title>EvidentialGene: Evidence-directed Construction of Genes on Genomes.</title>
        <authorList>
            <person name="Gilbert D.G."/>
            <person name="Choi J.-H."/>
            <person name="Mockaitis K."/>
            <person name="Colbourne J."/>
            <person name="Pfrender M."/>
        </authorList>
    </citation>
    <scope>NUCLEOTIDE SEQUENCE [LARGE SCALE GENOMIC DNA]</scope>
    <source>
        <strain evidence="10 11">Xinb3</strain>
        <tissue evidence="10">Complete organism</tissue>
    </source>
</reference>
<keyword evidence="11" id="KW-1185">Reference proteome</keyword>
<keyword evidence="3" id="KW-0813">Transport</keyword>
<dbReference type="GO" id="GO:0000302">
    <property type="term" value="P:response to reactive oxygen species"/>
    <property type="evidence" value="ECO:0007669"/>
    <property type="project" value="TreeGrafter"/>
</dbReference>
<sequence>MHQMLTWVSIICSSRQSPIFLFVEKTKILLQVIDKSARLSRKCEPYTCRQTCAARAFFANGSSEEAITISFSITTMLNHLKYWCSLLIMISCHRTVVHGQVYALGSCPNLNVVSDFKIDQYLGKWYSNRSYFPFSQSGLECITAEYVKNGAKVTMKNVGIKKITRTRSTTSGTLRHVQPPNGKLSVSFFGDPIFFPPFCKATQGNANYWVLDTDYTSYSVVWSCMHFGIEPINTRTELNRIVWILTREQHPSNATIDAALTVLRKNGIDQSKLRLTNQQDC</sequence>
<proteinExistence type="predicted"/>
<keyword evidence="8" id="KW-0325">Glycoprotein</keyword>
<dbReference type="FunFam" id="2.40.128.20:FF:000003">
    <property type="entry name" value="Apolipoprotein D"/>
    <property type="match status" value="1"/>
</dbReference>
<dbReference type="InterPro" id="IPR000566">
    <property type="entry name" value="Lipocln_cytosolic_FA-bd_dom"/>
</dbReference>
<evidence type="ECO:0000256" key="6">
    <source>
        <dbReference type="ARBA" id="ARBA00023121"/>
    </source>
</evidence>
<dbReference type="GO" id="GO:0005576">
    <property type="term" value="C:extracellular region"/>
    <property type="evidence" value="ECO:0007669"/>
    <property type="project" value="UniProtKB-SubCell"/>
</dbReference>
<name>A0A164Y6M8_9CRUS</name>
<keyword evidence="4" id="KW-0964">Secreted</keyword>
<dbReference type="STRING" id="35525.A0A164Y6M8"/>
<dbReference type="PANTHER" id="PTHR10612">
    <property type="entry name" value="APOLIPOPROTEIN D"/>
    <property type="match status" value="1"/>
</dbReference>
<protein>
    <recommendedName>
        <fullName evidence="2">Apolipoprotein D</fullName>
    </recommendedName>
</protein>
<feature type="domain" description="Lipocalin/cytosolic fatty-acid binding" evidence="9">
    <location>
        <begin position="117"/>
        <end position="278"/>
    </location>
</feature>
<dbReference type="Gene3D" id="2.40.128.20">
    <property type="match status" value="1"/>
</dbReference>
<accession>A0A164Y6M8</accession>
<dbReference type="Pfam" id="PF08212">
    <property type="entry name" value="Lipocalin_2"/>
    <property type="match status" value="1"/>
</dbReference>
<comment type="subcellular location">
    <subcellularLocation>
        <location evidence="1">Secreted</location>
    </subcellularLocation>
</comment>
<gene>
    <name evidence="10" type="ORF">APZ42_019461</name>
</gene>
<dbReference type="PANTHER" id="PTHR10612:SF34">
    <property type="entry name" value="APOLIPOPROTEIN D"/>
    <property type="match status" value="1"/>
</dbReference>
<comment type="caution">
    <text evidence="10">The sequence shown here is derived from an EMBL/GenBank/DDBJ whole genome shotgun (WGS) entry which is preliminary data.</text>
</comment>
<organism evidence="10 11">
    <name type="scientific">Daphnia magna</name>
    <dbReference type="NCBI Taxonomy" id="35525"/>
    <lineage>
        <taxon>Eukaryota</taxon>
        <taxon>Metazoa</taxon>
        <taxon>Ecdysozoa</taxon>
        <taxon>Arthropoda</taxon>
        <taxon>Crustacea</taxon>
        <taxon>Branchiopoda</taxon>
        <taxon>Diplostraca</taxon>
        <taxon>Cladocera</taxon>
        <taxon>Anomopoda</taxon>
        <taxon>Daphniidae</taxon>
        <taxon>Daphnia</taxon>
    </lineage>
</organism>
<dbReference type="Proteomes" id="UP000076858">
    <property type="component" value="Unassembled WGS sequence"/>
</dbReference>
<keyword evidence="7" id="KW-1015">Disulfide bond</keyword>
<evidence type="ECO:0000256" key="7">
    <source>
        <dbReference type="ARBA" id="ARBA00023157"/>
    </source>
</evidence>
<keyword evidence="5" id="KW-0732">Signal</keyword>
<dbReference type="GO" id="GO:0008289">
    <property type="term" value="F:lipid binding"/>
    <property type="evidence" value="ECO:0007669"/>
    <property type="project" value="UniProtKB-KW"/>
</dbReference>
<evidence type="ECO:0000313" key="11">
    <source>
        <dbReference type="Proteomes" id="UP000076858"/>
    </source>
</evidence>
<evidence type="ECO:0000256" key="2">
    <source>
        <dbReference type="ARBA" id="ARBA00019890"/>
    </source>
</evidence>
<evidence type="ECO:0000256" key="3">
    <source>
        <dbReference type="ARBA" id="ARBA00022448"/>
    </source>
</evidence>
<dbReference type="OrthoDB" id="565904at2759"/>
<dbReference type="GO" id="GO:0005737">
    <property type="term" value="C:cytoplasm"/>
    <property type="evidence" value="ECO:0007669"/>
    <property type="project" value="TreeGrafter"/>
</dbReference>